<reference evidence="5 6" key="1">
    <citation type="journal article" date="2019" name="Int. J. Syst. Evol. Microbiol.">
        <title>The Global Catalogue of Microorganisms (GCM) 10K type strain sequencing project: providing services to taxonomists for standard genome sequencing and annotation.</title>
        <authorList>
            <consortium name="The Broad Institute Genomics Platform"/>
            <consortium name="The Broad Institute Genome Sequencing Center for Infectious Disease"/>
            <person name="Wu L."/>
            <person name="Ma J."/>
        </authorList>
    </citation>
    <scope>NUCLEOTIDE SEQUENCE [LARGE SCALE GENOMIC DNA]</scope>
    <source>
        <strain evidence="5 6">JCM 14589</strain>
    </source>
</reference>
<feature type="region of interest" description="Disordered" evidence="3">
    <location>
        <begin position="100"/>
        <end position="147"/>
    </location>
</feature>
<dbReference type="EMBL" id="BAAANW010000014">
    <property type="protein sequence ID" value="GAA1571841.1"/>
    <property type="molecule type" value="Genomic_DNA"/>
</dbReference>
<sequence length="177" mass="18532">MALRVVPEQALERLRNWLLAPLDDVDRRGCLLARATAELAWEDDAVAARSLAAYEVLLGSCRRLVEQAQQAGLVDPTADAEALGGFVLATHRGLEALAKAGTDAATMRRSRPAPPSTASPSVLPPGPRDGPRGHSSVPGPSPEWSHAGTFRQRLGFAPLNGGATDLPVAPVPVLLVG</sequence>
<dbReference type="RefSeq" id="WP_415557233.1">
    <property type="nucleotide sequence ID" value="NZ_BAAANW010000014.1"/>
</dbReference>
<feature type="compositionally biased region" description="Pro residues" evidence="3">
    <location>
        <begin position="112"/>
        <end position="128"/>
    </location>
</feature>
<proteinExistence type="predicted"/>
<keyword evidence="2" id="KW-0804">Transcription</keyword>
<keyword evidence="6" id="KW-1185">Reference proteome</keyword>
<evidence type="ECO:0000256" key="2">
    <source>
        <dbReference type="ARBA" id="ARBA00023163"/>
    </source>
</evidence>
<evidence type="ECO:0000259" key="4">
    <source>
        <dbReference type="Pfam" id="PF16925"/>
    </source>
</evidence>
<evidence type="ECO:0000313" key="5">
    <source>
        <dbReference type="EMBL" id="GAA1571841.1"/>
    </source>
</evidence>
<evidence type="ECO:0000313" key="6">
    <source>
        <dbReference type="Proteomes" id="UP001500350"/>
    </source>
</evidence>
<dbReference type="Pfam" id="PF16925">
    <property type="entry name" value="TetR_C_13"/>
    <property type="match status" value="1"/>
</dbReference>
<name>A0ABN2D9K9_9MICO</name>
<feature type="domain" description="Tetracyclin repressor-like C-terminal" evidence="4">
    <location>
        <begin position="14"/>
        <end position="111"/>
    </location>
</feature>
<evidence type="ECO:0000256" key="1">
    <source>
        <dbReference type="ARBA" id="ARBA00023015"/>
    </source>
</evidence>
<organism evidence="5 6">
    <name type="scientific">Dermacoccus profundi</name>
    <dbReference type="NCBI Taxonomy" id="322602"/>
    <lineage>
        <taxon>Bacteria</taxon>
        <taxon>Bacillati</taxon>
        <taxon>Actinomycetota</taxon>
        <taxon>Actinomycetes</taxon>
        <taxon>Micrococcales</taxon>
        <taxon>Dermacoccaceae</taxon>
        <taxon>Dermacoccus</taxon>
    </lineage>
</organism>
<dbReference type="Proteomes" id="UP001500350">
    <property type="component" value="Unassembled WGS sequence"/>
</dbReference>
<dbReference type="Gene3D" id="1.10.357.10">
    <property type="entry name" value="Tetracycline Repressor, domain 2"/>
    <property type="match status" value="1"/>
</dbReference>
<comment type="caution">
    <text evidence="5">The sequence shown here is derived from an EMBL/GenBank/DDBJ whole genome shotgun (WGS) entry which is preliminary data.</text>
</comment>
<dbReference type="SUPFAM" id="SSF48498">
    <property type="entry name" value="Tetracyclin repressor-like, C-terminal domain"/>
    <property type="match status" value="1"/>
</dbReference>
<dbReference type="InterPro" id="IPR036271">
    <property type="entry name" value="Tet_transcr_reg_TetR-rel_C_sf"/>
</dbReference>
<evidence type="ECO:0000256" key="3">
    <source>
        <dbReference type="SAM" id="MobiDB-lite"/>
    </source>
</evidence>
<dbReference type="InterPro" id="IPR011075">
    <property type="entry name" value="TetR_C"/>
</dbReference>
<keyword evidence="1" id="KW-0805">Transcription regulation</keyword>
<gene>
    <name evidence="5" type="ORF">GCM10009763_19560</name>
</gene>
<accession>A0ABN2D9K9</accession>
<protein>
    <recommendedName>
        <fullName evidence="4">Tetracyclin repressor-like C-terminal domain-containing protein</fullName>
    </recommendedName>
</protein>